<sequence>MASVNLLHSSATSAVLRGHCRDSGIMIGGACAYLNYYDFLGCSVPLLLNYLFRHHEESVMQRTFILN</sequence>
<proteinExistence type="predicted"/>
<dbReference type="AlphaFoldDB" id="A0A5B7G1J3"/>
<gene>
    <name evidence="1" type="ORF">E2C01_044835</name>
</gene>
<accession>A0A5B7G1J3</accession>
<evidence type="ECO:0000313" key="1">
    <source>
        <dbReference type="EMBL" id="MPC50998.1"/>
    </source>
</evidence>
<protein>
    <submittedName>
        <fullName evidence="1">Uncharacterized protein</fullName>
    </submittedName>
</protein>
<evidence type="ECO:0000313" key="2">
    <source>
        <dbReference type="Proteomes" id="UP000324222"/>
    </source>
</evidence>
<comment type="caution">
    <text evidence="1">The sequence shown here is derived from an EMBL/GenBank/DDBJ whole genome shotgun (WGS) entry which is preliminary data.</text>
</comment>
<dbReference type="EMBL" id="VSRR010009871">
    <property type="protein sequence ID" value="MPC50998.1"/>
    <property type="molecule type" value="Genomic_DNA"/>
</dbReference>
<reference evidence="1 2" key="1">
    <citation type="submission" date="2019-05" db="EMBL/GenBank/DDBJ databases">
        <title>Another draft genome of Portunus trituberculatus and its Hox gene families provides insights of decapod evolution.</title>
        <authorList>
            <person name="Jeong J.-H."/>
            <person name="Song I."/>
            <person name="Kim S."/>
            <person name="Choi T."/>
            <person name="Kim D."/>
            <person name="Ryu S."/>
            <person name="Kim W."/>
        </authorList>
    </citation>
    <scope>NUCLEOTIDE SEQUENCE [LARGE SCALE GENOMIC DNA]</scope>
    <source>
        <tissue evidence="1">Muscle</tissue>
    </source>
</reference>
<name>A0A5B7G1J3_PORTR</name>
<dbReference type="Proteomes" id="UP000324222">
    <property type="component" value="Unassembled WGS sequence"/>
</dbReference>
<organism evidence="1 2">
    <name type="scientific">Portunus trituberculatus</name>
    <name type="common">Swimming crab</name>
    <name type="synonym">Neptunus trituberculatus</name>
    <dbReference type="NCBI Taxonomy" id="210409"/>
    <lineage>
        <taxon>Eukaryota</taxon>
        <taxon>Metazoa</taxon>
        <taxon>Ecdysozoa</taxon>
        <taxon>Arthropoda</taxon>
        <taxon>Crustacea</taxon>
        <taxon>Multicrustacea</taxon>
        <taxon>Malacostraca</taxon>
        <taxon>Eumalacostraca</taxon>
        <taxon>Eucarida</taxon>
        <taxon>Decapoda</taxon>
        <taxon>Pleocyemata</taxon>
        <taxon>Brachyura</taxon>
        <taxon>Eubrachyura</taxon>
        <taxon>Portunoidea</taxon>
        <taxon>Portunidae</taxon>
        <taxon>Portuninae</taxon>
        <taxon>Portunus</taxon>
    </lineage>
</organism>
<keyword evidence="2" id="KW-1185">Reference proteome</keyword>